<dbReference type="GO" id="GO:0045944">
    <property type="term" value="P:positive regulation of transcription by RNA polymerase II"/>
    <property type="evidence" value="ECO:0007669"/>
    <property type="project" value="TreeGrafter"/>
</dbReference>
<feature type="region of interest" description="Disordered" evidence="15">
    <location>
        <begin position="1381"/>
        <end position="1654"/>
    </location>
</feature>
<evidence type="ECO:0000313" key="18">
    <source>
        <dbReference type="Proteomes" id="UP001148018"/>
    </source>
</evidence>
<feature type="compositionally biased region" description="Low complexity" evidence="15">
    <location>
        <begin position="203"/>
        <end position="213"/>
    </location>
</feature>
<feature type="compositionally biased region" description="Polar residues" evidence="15">
    <location>
        <begin position="340"/>
        <end position="359"/>
    </location>
</feature>
<evidence type="ECO:0000256" key="8">
    <source>
        <dbReference type="ARBA" id="ARBA00023002"/>
    </source>
</evidence>
<evidence type="ECO:0000256" key="14">
    <source>
        <dbReference type="RuleBase" id="RU367064"/>
    </source>
</evidence>
<evidence type="ECO:0000256" key="1">
    <source>
        <dbReference type="ARBA" id="ARBA00004123"/>
    </source>
</evidence>
<feature type="compositionally biased region" description="Basic and acidic residues" evidence="15">
    <location>
        <begin position="1355"/>
        <end position="1366"/>
    </location>
</feature>
<feature type="region of interest" description="Disordered" evidence="15">
    <location>
        <begin position="548"/>
        <end position="588"/>
    </location>
</feature>
<keyword evidence="8 14" id="KW-0560">Oxidoreductase</keyword>
<keyword evidence="4" id="KW-0158">Chromosome</keyword>
<evidence type="ECO:0000256" key="2">
    <source>
        <dbReference type="ARBA" id="ARBA00004286"/>
    </source>
</evidence>
<evidence type="ECO:0000256" key="5">
    <source>
        <dbReference type="ARBA" id="ARBA00022723"/>
    </source>
</evidence>
<feature type="region of interest" description="Disordered" evidence="15">
    <location>
        <begin position="1354"/>
        <end position="1373"/>
    </location>
</feature>
<evidence type="ECO:0000256" key="15">
    <source>
        <dbReference type="SAM" id="MobiDB-lite"/>
    </source>
</evidence>
<organism evidence="17 18">
    <name type="scientific">Muraenolepis orangiensis</name>
    <name type="common">Patagonian moray cod</name>
    <dbReference type="NCBI Taxonomy" id="630683"/>
    <lineage>
        <taxon>Eukaryota</taxon>
        <taxon>Metazoa</taxon>
        <taxon>Chordata</taxon>
        <taxon>Craniata</taxon>
        <taxon>Vertebrata</taxon>
        <taxon>Euteleostomi</taxon>
        <taxon>Actinopterygii</taxon>
        <taxon>Neopterygii</taxon>
        <taxon>Teleostei</taxon>
        <taxon>Neoteleostei</taxon>
        <taxon>Acanthomorphata</taxon>
        <taxon>Zeiogadaria</taxon>
        <taxon>Gadariae</taxon>
        <taxon>Gadiformes</taxon>
        <taxon>Muraenolepidoidei</taxon>
        <taxon>Muraenolepididae</taxon>
        <taxon>Muraenolepis</taxon>
    </lineage>
</organism>
<keyword evidence="10" id="KW-0238">DNA-binding</keyword>
<feature type="compositionally biased region" description="Polar residues" evidence="15">
    <location>
        <begin position="25"/>
        <end position="35"/>
    </location>
</feature>
<dbReference type="EMBL" id="JANIIK010000044">
    <property type="protein sequence ID" value="KAJ3603589.1"/>
    <property type="molecule type" value="Genomic_DNA"/>
</dbReference>
<comment type="catalytic activity">
    <reaction evidence="14">
        <text>a 5-methyl-2'-deoxycytidine in DNA + 2-oxoglutarate + O2 = a 5-hydroxymethyl-2'-deoxycytidine in DNA + succinate + CO2</text>
        <dbReference type="Rhea" id="RHEA:52636"/>
        <dbReference type="Rhea" id="RHEA-COMP:11370"/>
        <dbReference type="Rhea" id="RHEA-COMP:13315"/>
        <dbReference type="ChEBI" id="CHEBI:15379"/>
        <dbReference type="ChEBI" id="CHEBI:16526"/>
        <dbReference type="ChEBI" id="CHEBI:16810"/>
        <dbReference type="ChEBI" id="CHEBI:30031"/>
        <dbReference type="ChEBI" id="CHEBI:85454"/>
        <dbReference type="ChEBI" id="CHEBI:136731"/>
        <dbReference type="EC" id="1.14.11.80"/>
    </reaction>
</comment>
<dbReference type="SMART" id="SM01333">
    <property type="entry name" value="Tet_JBP"/>
    <property type="match status" value="1"/>
</dbReference>
<feature type="compositionally biased region" description="Polar residues" evidence="15">
    <location>
        <begin position="439"/>
        <end position="449"/>
    </location>
</feature>
<dbReference type="GO" id="GO:0005634">
    <property type="term" value="C:nucleus"/>
    <property type="evidence" value="ECO:0007669"/>
    <property type="project" value="UniProtKB-UniRule"/>
</dbReference>
<dbReference type="GO" id="GO:0141166">
    <property type="term" value="P:chromosomal 5-methylcytosine DNA demethylation pathway"/>
    <property type="evidence" value="ECO:0007669"/>
    <property type="project" value="UniProtKB-UniRule"/>
</dbReference>
<dbReference type="GO" id="GO:0008270">
    <property type="term" value="F:zinc ion binding"/>
    <property type="evidence" value="ECO:0007669"/>
    <property type="project" value="UniProtKB-UniRule"/>
</dbReference>
<feature type="region of interest" description="Disordered" evidence="15">
    <location>
        <begin position="735"/>
        <end position="782"/>
    </location>
</feature>
<keyword evidence="11" id="KW-0539">Nucleus</keyword>
<keyword evidence="7 14" id="KW-0223">Dioxygenase</keyword>
<feature type="compositionally biased region" description="Low complexity" evidence="15">
    <location>
        <begin position="1796"/>
        <end position="1809"/>
    </location>
</feature>
<dbReference type="EC" id="1.14.11.80" evidence="14"/>
<feature type="compositionally biased region" description="Pro residues" evidence="15">
    <location>
        <begin position="1563"/>
        <end position="1585"/>
    </location>
</feature>
<keyword evidence="6 14" id="KW-0862">Zinc</keyword>
<keyword evidence="5 14" id="KW-0479">Metal-binding</keyword>
<protein>
    <recommendedName>
        <fullName evidence="14">Methylcytosine dioxygenase TET</fullName>
        <ecNumber evidence="14">1.14.11.80</ecNumber>
    </recommendedName>
</protein>
<evidence type="ECO:0000256" key="7">
    <source>
        <dbReference type="ARBA" id="ARBA00022964"/>
    </source>
</evidence>
<evidence type="ECO:0000256" key="6">
    <source>
        <dbReference type="ARBA" id="ARBA00022833"/>
    </source>
</evidence>
<evidence type="ECO:0000256" key="9">
    <source>
        <dbReference type="ARBA" id="ARBA00023004"/>
    </source>
</evidence>
<dbReference type="GO" id="GO:0005694">
    <property type="term" value="C:chromosome"/>
    <property type="evidence" value="ECO:0007669"/>
    <property type="project" value="UniProtKB-SubCell"/>
</dbReference>
<comment type="subcellular location">
    <subcellularLocation>
        <location evidence="2">Chromosome</location>
    </subcellularLocation>
    <subcellularLocation>
        <location evidence="1">Nucleus</location>
    </subcellularLocation>
</comment>
<evidence type="ECO:0000256" key="4">
    <source>
        <dbReference type="ARBA" id="ARBA00022454"/>
    </source>
</evidence>
<feature type="compositionally biased region" description="Pro residues" evidence="15">
    <location>
        <begin position="1517"/>
        <end position="1542"/>
    </location>
</feature>
<evidence type="ECO:0000256" key="3">
    <source>
        <dbReference type="ARBA" id="ARBA00007502"/>
    </source>
</evidence>
<evidence type="ECO:0000259" key="16">
    <source>
        <dbReference type="SMART" id="SM01333"/>
    </source>
</evidence>
<feature type="compositionally biased region" description="Polar residues" evidence="15">
    <location>
        <begin position="1435"/>
        <end position="1447"/>
    </location>
</feature>
<dbReference type="GO" id="GO:0040029">
    <property type="term" value="P:epigenetic regulation of gene expression"/>
    <property type="evidence" value="ECO:0007669"/>
    <property type="project" value="InterPro"/>
</dbReference>
<evidence type="ECO:0000256" key="12">
    <source>
        <dbReference type="ARBA" id="ARBA00047840"/>
    </source>
</evidence>
<dbReference type="Pfam" id="PF12851">
    <property type="entry name" value="Tet_JBP"/>
    <property type="match status" value="1"/>
</dbReference>
<feature type="compositionally biased region" description="Polar residues" evidence="15">
    <location>
        <begin position="282"/>
        <end position="295"/>
    </location>
</feature>
<comment type="caution">
    <text evidence="17">The sequence shown here is derived from an EMBL/GenBank/DDBJ whole genome shotgun (WGS) entry which is preliminary data.</text>
</comment>
<feature type="compositionally biased region" description="Polar residues" evidence="15">
    <location>
        <begin position="753"/>
        <end position="768"/>
    </location>
</feature>
<keyword evidence="18" id="KW-1185">Reference proteome</keyword>
<dbReference type="InterPro" id="IPR024779">
    <property type="entry name" value="2OGFeDO_JBP1/TET_oxygenase_dom"/>
</dbReference>
<feature type="region of interest" description="Disordered" evidence="15">
    <location>
        <begin position="1"/>
        <end position="78"/>
    </location>
</feature>
<proteinExistence type="inferred from homology"/>
<feature type="compositionally biased region" description="Polar residues" evidence="15">
    <location>
        <begin position="53"/>
        <end position="65"/>
    </location>
</feature>
<comment type="similarity">
    <text evidence="3 14">Belongs to the TET family.</text>
</comment>
<dbReference type="GO" id="GO:0070579">
    <property type="term" value="F:DNA 5-methylcytosine dioxygenase activity"/>
    <property type="evidence" value="ECO:0007669"/>
    <property type="project" value="UniProtKB-UniRule"/>
</dbReference>
<comment type="function">
    <text evidence="14">Dioxygenase that catalyzes the conversion of the modified genomic base 5-methylcytosine (5mC) into 5-hydroxymethylcytosine (5hmC) and plays a key role in epigenetic chromatin reprogramming during embryonic development.</text>
</comment>
<dbReference type="Proteomes" id="UP001148018">
    <property type="component" value="Unassembled WGS sequence"/>
</dbReference>
<evidence type="ECO:0000256" key="11">
    <source>
        <dbReference type="ARBA" id="ARBA00023242"/>
    </source>
</evidence>
<sequence>MEIGSHDRLQEGMLSLERANGTRRFPNNDQSPMESEQQRAGGRPPGQDEFGDPQQQLSCWKSQSGVAPGEPVHQADMEDARNLVAFSASLDSLPPSSSSSCTAIPVKPYPTKLYEKFNQEMDSDGVEVRPTAGAPKELVKSPEDINTLQTALSQAKHGHKPPNCDCEGPDCPDYLELLQKKIKMAANEDNMPCKIKNMAPHSQPDLQQSHLHPQPQPPMNGALSVHSISTPYQQHQGSHPGTLPCTKAPIPCSPQVLSIVKEKNVSLQTAIAIEALTQLSGTSPQAAGSQGQASTPGHIHQHYQHAHNHPSKPQNGTHFHPSSHSPHLSSRSQSVPPGLNPSQEAMVSWEQNRPQSQGQPVHISPLPSTNFQSQGKPPGYSPHPQQWQKGSSSGPAQRNQWMSTNSAPSTIDPMSELKQLLGDTGGKLSKAPFKPPVHQQYSPSENFQAQGHPGTARIKQEPESGEYYHNTAPMGHYGKVNGQQGQHFSGPPMSPGQAVICHSTQAALQQHLTYKRNLFANHAPGFGGMDAQSPSACQNLKKWWPQVGPDGLNPLHIKQEPKETKKKKSSQSKSMTGVLAGPPLPKPKPIVIKKTKQKASLPTFLPQNQISIQKPSPLALVRTPFQASLPAGSFPSLPLPSLPTQAVAAGLPAPASSQLPSLKDVDPKYEDLMRQFEAEFGPNSPPPMLPASQPMEQTLTAAKPVKSECCVNANSGPDGFLLSSNTQADLLGLVAPASSEPDPAGQEMEIDTSVESGNQCEAASSQASELKPSEDQYQRDLSLSLQTQQTLPDHHQPKALEDPFNMPYSPLPKRMKIQTNGGLTVLSTTCYSEEDTPTKDSLPCSPSLRGFLESPLRYLDTPTKNLLDTPAKDLQAEFPVCDCVEQIVEKDEGPYYNHLGSGPTVASIRELMETRYGEKGDAVRIEKVVYTGREGKSSRGCPIAKWVVRRGSQTEKLMCLVRHRMGHHCDNAVIIILIMAWEGVPAALGDKLYRELSDTLTQFGNPTSRRCGLNDDRTCACQGKDSDTCGASFSFGCSWSMYFNGCKYARSKIPRKFRLQGERPEEEDKLRDNFQELATEVAPLYKQLAPQAFSNQCLTESTAPQCRLGLKEGKPFSGVTACMDFCAHAHKDQHNLSNGCTVVCTLTKEDNRRVGEIPDDEQLHVLPLYRMSACDEFGSREGQQLKMKTGALQVLQAFRREVRKLPEPAKSCRQRRLEAKKVASEKKKGKLQLAAGETPEKTATIKAERAIAGSPHPHGNKAVVKQEMKAVIKKEPFKGPMEGYPAQVDPYAYPHPVFYARGGLSSNDQPSPGQINGYHPNHTALPYGYYNYPTNALFRPQMRTYEGIRSPWSKEGSKAVQEDQKPDVQSLQAQLAQSYPGLPEQQHHQVTHQRSAYPQQPEYNQSRPSSVSSEHSHRGTPLIKQEPMDVPVYEGTTSQSAGITPSASPKPGSWPGHMPNSSSGPSGLDDNGHPRQGPVMSPFAPNNQQFFQQPPQLPYVQQWTSFPNSNTSMTSPAPSPSPSLKVPPSPSPSPHPGTPRPSTPQAGIAHPGLLQSGTSHPGTPQPGTPRPGTPSYWPSPAPSPHLNPWGMEPTGYNPALKHSNPAGAYPGKMLAKAGENRSSTPLGLQENAWKSYGGSAAGSTPSPAPEGRLFPDSLQQSEQAFWDHGQADSDVDSMKGHEDDDEVFSDSEHNFMDPNIGGVAVAPAHGSVLIECARRELHATTPLRKPDRSHPTRISLVFYQHKNLNQPHHGLAVWEAKMKLLAEKALQRQQEAALMGYSQEEIKALGKKRKLGGLPAGASPGPGLSMDKREGPVTRLAPTLHTTSTVTVSPYAFTQLTGPYSRFV</sequence>
<accession>A0A9Q0EA05</accession>
<feature type="compositionally biased region" description="Polar residues" evidence="15">
    <location>
        <begin position="383"/>
        <end position="409"/>
    </location>
</feature>
<feature type="compositionally biased region" description="Polar residues" evidence="15">
    <location>
        <begin position="366"/>
        <end position="375"/>
    </location>
</feature>
<comment type="catalytic activity">
    <reaction evidence="12 14">
        <text>a 5-formyl-2'-deoxycytidine in DNA + 2-oxoglutarate + O2 = a 5-carboxyl-2'-deoxycytidine in DNA + succinate + CO2 + H(+)</text>
        <dbReference type="Rhea" id="RHEA:53832"/>
        <dbReference type="Rhea" id="RHEA-COMP:13656"/>
        <dbReference type="Rhea" id="RHEA-COMP:13657"/>
        <dbReference type="ChEBI" id="CHEBI:15378"/>
        <dbReference type="ChEBI" id="CHEBI:15379"/>
        <dbReference type="ChEBI" id="CHEBI:16526"/>
        <dbReference type="ChEBI" id="CHEBI:16810"/>
        <dbReference type="ChEBI" id="CHEBI:30031"/>
        <dbReference type="ChEBI" id="CHEBI:137731"/>
        <dbReference type="ChEBI" id="CHEBI:137732"/>
        <dbReference type="EC" id="1.14.11.80"/>
    </reaction>
</comment>
<dbReference type="InterPro" id="IPR040175">
    <property type="entry name" value="TET1/2/3"/>
</dbReference>
<feature type="compositionally biased region" description="Polar residues" evidence="15">
    <location>
        <begin position="1392"/>
        <end position="1405"/>
    </location>
</feature>
<comment type="catalytic activity">
    <reaction evidence="13 14">
        <text>a 5-hydroxymethyl-2'-deoxycytidine in DNA + 2-oxoglutarate + O2 = a 5-formyl-2'-deoxycytidine in DNA + succinate + CO2 + H2O</text>
        <dbReference type="Rhea" id="RHEA:53828"/>
        <dbReference type="Rhea" id="RHEA-COMP:13315"/>
        <dbReference type="Rhea" id="RHEA-COMP:13656"/>
        <dbReference type="ChEBI" id="CHEBI:15377"/>
        <dbReference type="ChEBI" id="CHEBI:15379"/>
        <dbReference type="ChEBI" id="CHEBI:16526"/>
        <dbReference type="ChEBI" id="CHEBI:16810"/>
        <dbReference type="ChEBI" id="CHEBI:30031"/>
        <dbReference type="ChEBI" id="CHEBI:136731"/>
        <dbReference type="ChEBI" id="CHEBI:137731"/>
        <dbReference type="EC" id="1.14.11.80"/>
    </reaction>
</comment>
<evidence type="ECO:0000256" key="13">
    <source>
        <dbReference type="ARBA" id="ARBA00049431"/>
    </source>
</evidence>
<name>A0A9Q0EA05_9TELE</name>
<evidence type="ECO:0000313" key="17">
    <source>
        <dbReference type="EMBL" id="KAJ3603589.1"/>
    </source>
</evidence>
<feature type="region of interest" description="Disordered" evidence="15">
    <location>
        <begin position="282"/>
        <end position="458"/>
    </location>
</feature>
<evidence type="ECO:0000256" key="10">
    <source>
        <dbReference type="ARBA" id="ARBA00023125"/>
    </source>
</evidence>
<feature type="region of interest" description="Disordered" evidence="15">
    <location>
        <begin position="1794"/>
        <end position="1813"/>
    </location>
</feature>
<dbReference type="PANTHER" id="PTHR23358:SF4">
    <property type="entry name" value="METHYLCYTOSINE DIOXYGENASE TET3"/>
    <property type="match status" value="1"/>
</dbReference>
<feature type="compositionally biased region" description="Low complexity" evidence="15">
    <location>
        <begin position="320"/>
        <end position="336"/>
    </location>
</feature>
<feature type="domain" description="Methylcytosine dioxygenase TET1-3 oxygenase" evidence="16">
    <location>
        <begin position="1038"/>
        <end position="1746"/>
    </location>
</feature>
<gene>
    <name evidence="17" type="ORF">NHX12_028334</name>
</gene>
<feature type="compositionally biased region" description="Low complexity" evidence="15">
    <location>
        <begin position="1482"/>
        <end position="1502"/>
    </location>
</feature>
<feature type="region of interest" description="Disordered" evidence="15">
    <location>
        <begin position="197"/>
        <end position="225"/>
    </location>
</feature>
<comment type="cofactor">
    <cofactor evidence="14">
        <name>Fe(2+)</name>
        <dbReference type="ChEBI" id="CHEBI:29033"/>
    </cofactor>
    <text evidence="14">Binds 1 Fe(2+) ion per subunit.</text>
</comment>
<feature type="compositionally biased region" description="Basic and acidic residues" evidence="15">
    <location>
        <begin position="1"/>
        <end position="10"/>
    </location>
</feature>
<feature type="compositionally biased region" description="Basic residues" evidence="15">
    <location>
        <begin position="299"/>
        <end position="310"/>
    </location>
</feature>
<keyword evidence="9 14" id="KW-0408">Iron</keyword>
<comment type="cofactor">
    <cofactor evidence="14">
        <name>Zn(2+)</name>
        <dbReference type="ChEBI" id="CHEBI:29105"/>
    </cofactor>
    <text evidence="14">The zinc ions have a structural role.</text>
</comment>
<dbReference type="OrthoDB" id="8854879at2759"/>
<reference evidence="17" key="1">
    <citation type="submission" date="2022-07" db="EMBL/GenBank/DDBJ databases">
        <title>Chromosome-level genome of Muraenolepis orangiensis.</title>
        <authorList>
            <person name="Kim J."/>
        </authorList>
    </citation>
    <scope>NUCLEOTIDE SEQUENCE</scope>
    <source>
        <strain evidence="17">KU_S4_2022</strain>
        <tissue evidence="17">Muscle</tissue>
    </source>
</reference>
<dbReference type="PANTHER" id="PTHR23358">
    <property type="entry name" value="METHYLCYTOSINE DIOXYGENASE TET"/>
    <property type="match status" value="1"/>
</dbReference>
<dbReference type="InterPro" id="IPR046942">
    <property type="entry name" value="TET_oxygenase"/>
</dbReference>